<dbReference type="PANTHER" id="PTHR43198">
    <property type="entry name" value="BIFUNCTIONAL TH2 PROTEIN"/>
    <property type="match status" value="1"/>
</dbReference>
<organism evidence="2">
    <name type="scientific">Entomoneis paludosa</name>
    <dbReference type="NCBI Taxonomy" id="265537"/>
    <lineage>
        <taxon>Eukaryota</taxon>
        <taxon>Sar</taxon>
        <taxon>Stramenopiles</taxon>
        <taxon>Ochrophyta</taxon>
        <taxon>Bacillariophyta</taxon>
        <taxon>Bacillariophyceae</taxon>
        <taxon>Bacillariophycidae</taxon>
        <taxon>Entomoneidaceae</taxon>
        <taxon>Entomoneis</taxon>
    </lineage>
</organism>
<evidence type="ECO:0000259" key="1">
    <source>
        <dbReference type="Pfam" id="PF03070"/>
    </source>
</evidence>
<dbReference type="PANTHER" id="PTHR43198:SF2">
    <property type="entry name" value="SI:CH1073-67J19.1-RELATED"/>
    <property type="match status" value="1"/>
</dbReference>
<dbReference type="GO" id="GO:0005829">
    <property type="term" value="C:cytosol"/>
    <property type="evidence" value="ECO:0007669"/>
    <property type="project" value="TreeGrafter"/>
</dbReference>
<dbReference type="InterPro" id="IPR050967">
    <property type="entry name" value="Thiamine_Salvage_TenA"/>
</dbReference>
<dbReference type="SUPFAM" id="SSF48613">
    <property type="entry name" value="Heme oxygenase-like"/>
    <property type="match status" value="1"/>
</dbReference>
<accession>A0A7S2VC71</accession>
<evidence type="ECO:0000313" key="2">
    <source>
        <dbReference type="EMBL" id="CAD9950050.1"/>
    </source>
</evidence>
<reference evidence="2" key="1">
    <citation type="submission" date="2021-01" db="EMBL/GenBank/DDBJ databases">
        <authorList>
            <person name="Corre E."/>
            <person name="Pelletier E."/>
            <person name="Niang G."/>
            <person name="Scheremetjew M."/>
            <person name="Finn R."/>
            <person name="Kale V."/>
            <person name="Holt S."/>
            <person name="Cochrane G."/>
            <person name="Meng A."/>
            <person name="Brown T."/>
            <person name="Cohen L."/>
        </authorList>
    </citation>
    <scope>NUCLEOTIDE SEQUENCE</scope>
    <source>
        <strain evidence="2">CCMP125</strain>
    </source>
</reference>
<dbReference type="AlphaFoldDB" id="A0A7S2VC71"/>
<dbReference type="Gene3D" id="1.20.910.10">
    <property type="entry name" value="Heme oxygenase-like"/>
    <property type="match status" value="1"/>
</dbReference>
<name>A0A7S2VC71_9STRA</name>
<protein>
    <recommendedName>
        <fullName evidence="1">Thiaminase-2/PQQC domain-containing protein</fullName>
    </recommendedName>
</protein>
<dbReference type="InterPro" id="IPR016084">
    <property type="entry name" value="Haem_Oase-like_multi-hlx"/>
</dbReference>
<sequence>MVGFATDLWNEAKQIISTTEKHPFLLSMVDGTLDMKCFRYYVIQDVLYLHDFSDCLRRLGEHPNITIDEATTLKSLSHSAMMETERMHNVFCKQWNIDATGVQQMPNTLLYSSFLYRIVNTRTHAEGLATLLPCYWVYCHVGKRILKLRDELGER</sequence>
<feature type="domain" description="Thiaminase-2/PQQC" evidence="1">
    <location>
        <begin position="11"/>
        <end position="147"/>
    </location>
</feature>
<dbReference type="InterPro" id="IPR004305">
    <property type="entry name" value="Thiaminase-2/PQQC"/>
</dbReference>
<proteinExistence type="predicted"/>
<dbReference type="GO" id="GO:0006772">
    <property type="term" value="P:thiamine metabolic process"/>
    <property type="evidence" value="ECO:0007669"/>
    <property type="project" value="UniProtKB-ARBA"/>
</dbReference>
<dbReference type="EMBL" id="HBHT01007337">
    <property type="protein sequence ID" value="CAD9950050.1"/>
    <property type="molecule type" value="Transcribed_RNA"/>
</dbReference>
<dbReference type="Pfam" id="PF03070">
    <property type="entry name" value="TENA_THI-4"/>
    <property type="match status" value="1"/>
</dbReference>
<gene>
    <name evidence="2" type="ORF">APAL1065_LOCUS4888</name>
</gene>